<dbReference type="EMBL" id="DYXG01000018">
    <property type="protein sequence ID" value="HJE96339.1"/>
    <property type="molecule type" value="Genomic_DNA"/>
</dbReference>
<evidence type="ECO:0000313" key="2">
    <source>
        <dbReference type="Proteomes" id="UP000707535"/>
    </source>
</evidence>
<reference evidence="1" key="2">
    <citation type="submission" date="2021-09" db="EMBL/GenBank/DDBJ databases">
        <authorList>
            <person name="Gilroy R."/>
        </authorList>
    </citation>
    <scope>NUCLEOTIDE SEQUENCE</scope>
    <source>
        <strain evidence="1">CHK174-6876</strain>
    </source>
</reference>
<dbReference type="Proteomes" id="UP000707535">
    <property type="component" value="Unassembled WGS sequence"/>
</dbReference>
<protein>
    <submittedName>
        <fullName evidence="1">Uncharacterized protein</fullName>
    </submittedName>
</protein>
<reference evidence="1" key="1">
    <citation type="journal article" date="2021" name="PeerJ">
        <title>Extensive microbial diversity within the chicken gut microbiome revealed by metagenomics and culture.</title>
        <authorList>
            <person name="Gilroy R."/>
            <person name="Ravi A."/>
            <person name="Getino M."/>
            <person name="Pursley I."/>
            <person name="Horton D.L."/>
            <person name="Alikhan N.F."/>
            <person name="Baker D."/>
            <person name="Gharbi K."/>
            <person name="Hall N."/>
            <person name="Watson M."/>
            <person name="Adriaenssens E.M."/>
            <person name="Foster-Nyarko E."/>
            <person name="Jarju S."/>
            <person name="Secka A."/>
            <person name="Antonio M."/>
            <person name="Oren A."/>
            <person name="Chaudhuri R.R."/>
            <person name="La Ragione R."/>
            <person name="Hildebrand F."/>
            <person name="Pallen M.J."/>
        </authorList>
    </citation>
    <scope>NUCLEOTIDE SEQUENCE</scope>
    <source>
        <strain evidence="1">CHK174-6876</strain>
    </source>
</reference>
<organism evidence="1 2">
    <name type="scientific">Ligilactobacillus acidipiscis</name>
    <dbReference type="NCBI Taxonomy" id="89059"/>
    <lineage>
        <taxon>Bacteria</taxon>
        <taxon>Bacillati</taxon>
        <taxon>Bacillota</taxon>
        <taxon>Bacilli</taxon>
        <taxon>Lactobacillales</taxon>
        <taxon>Lactobacillaceae</taxon>
        <taxon>Ligilactobacillus</taxon>
    </lineage>
</organism>
<dbReference type="AlphaFoldDB" id="A0A921JZM9"/>
<evidence type="ECO:0000313" key="1">
    <source>
        <dbReference type="EMBL" id="HJE96339.1"/>
    </source>
</evidence>
<gene>
    <name evidence="1" type="ORF">K8V00_01845</name>
</gene>
<accession>A0A921JZM9</accession>
<comment type="caution">
    <text evidence="1">The sequence shown here is derived from an EMBL/GenBank/DDBJ whole genome shotgun (WGS) entry which is preliminary data.</text>
</comment>
<proteinExistence type="predicted"/>
<sequence>MSKYYRVRSQQEWSWLVNRFGQSETQWPEQGMSFGEIRECLASGGFVIVHNDYFPSVGSVLYTAAPQNNGNVIEVSDLMEGEKMKDYVEIKGSDLFDVTADGPGVLLSVVKRGGKNYYDLEANSITKIGIPTRLVYPKVRMSVAEKKEFDELKNYSPLLSVAITRVDMAGGKYQHLYSKFFNHETTKEDVNAQNDFARAWADESLIEVFEPVKFKVKVPNSHSSYYFKSRYGKLQSTYE</sequence>
<name>A0A921JZM9_9LACO</name>